<dbReference type="RefSeq" id="WP_139622173.1">
    <property type="nucleotide sequence ID" value="NZ_VDMP01000020.1"/>
</dbReference>
<gene>
    <name evidence="6" type="ORF">FHP29_07155</name>
</gene>
<dbReference type="GO" id="GO:0071949">
    <property type="term" value="F:FAD binding"/>
    <property type="evidence" value="ECO:0007669"/>
    <property type="project" value="InterPro"/>
</dbReference>
<dbReference type="AlphaFoldDB" id="A0A5C4W5A3"/>
<dbReference type="PANTHER" id="PTHR46496:SF1">
    <property type="entry name" value="ZEAXANTHIN EPOXIDASE, CHLOROPLASTIC"/>
    <property type="match status" value="1"/>
</dbReference>
<evidence type="ECO:0000256" key="4">
    <source>
        <dbReference type="ARBA" id="ARBA00023002"/>
    </source>
</evidence>
<dbReference type="OrthoDB" id="9782160at2"/>
<dbReference type="Gene3D" id="3.50.50.60">
    <property type="entry name" value="FAD/NAD(P)-binding domain"/>
    <property type="match status" value="1"/>
</dbReference>
<keyword evidence="4" id="KW-0560">Oxidoreductase</keyword>
<name>A0A5C4W5A3_9ACTN</name>
<proteinExistence type="predicted"/>
<evidence type="ECO:0000256" key="3">
    <source>
        <dbReference type="ARBA" id="ARBA00022827"/>
    </source>
</evidence>
<dbReference type="InterPro" id="IPR002938">
    <property type="entry name" value="FAD-bd"/>
</dbReference>
<dbReference type="GO" id="GO:0004497">
    <property type="term" value="F:monooxygenase activity"/>
    <property type="evidence" value="ECO:0007669"/>
    <property type="project" value="UniProtKB-KW"/>
</dbReference>
<feature type="domain" description="FAD-binding" evidence="5">
    <location>
        <begin position="6"/>
        <end position="339"/>
    </location>
</feature>
<comment type="cofactor">
    <cofactor evidence="1">
        <name>FAD</name>
        <dbReference type="ChEBI" id="CHEBI:57692"/>
    </cofactor>
</comment>
<dbReference type="Proteomes" id="UP000313231">
    <property type="component" value="Unassembled WGS sequence"/>
</dbReference>
<organism evidence="6 7">
    <name type="scientific">Nocardioides albidus</name>
    <dbReference type="NCBI Taxonomy" id="1517589"/>
    <lineage>
        <taxon>Bacteria</taxon>
        <taxon>Bacillati</taxon>
        <taxon>Actinomycetota</taxon>
        <taxon>Actinomycetes</taxon>
        <taxon>Propionibacteriales</taxon>
        <taxon>Nocardioidaceae</taxon>
        <taxon>Nocardioides</taxon>
    </lineage>
</organism>
<sequence>MAEEQDLVIAGAGIAGLALAAGLTRAGGPWRLRLLDERPALGSSGGAITLWPAALAALDRIGVGTEIRAAGHPVGAGTIRSRTGRTIRSLDLARTSAALGEPLVAVRRGALVEALHARIGSSEVTFDEAVLGYERTATGVRVRTSRRLLETTALVGADGYRSQVARTLHPGLGETYAGYPAWRGLTTAPGLAPAQVWGDRQEFGVVPLGERLAYWFATHREPAGATAGATTEDEIAHLRRAFADWPDPVARVLASTDPATVSRNDVMDRDRLRRWRDGPVVVIGDAAHPMRPHLGQGGCQAIVDAVVLASLLASETSATAAFAAFEARRRRTTARVVRASRAAGRAVEAPAVVHRLSSLVPDAVLLRAMARIVRGPRDRRGG</sequence>
<dbReference type="SUPFAM" id="SSF51905">
    <property type="entry name" value="FAD/NAD(P)-binding domain"/>
    <property type="match status" value="1"/>
</dbReference>
<dbReference type="EMBL" id="VDMP01000020">
    <property type="protein sequence ID" value="TNM42776.1"/>
    <property type="molecule type" value="Genomic_DNA"/>
</dbReference>
<evidence type="ECO:0000313" key="7">
    <source>
        <dbReference type="Proteomes" id="UP000313231"/>
    </source>
</evidence>
<dbReference type="Pfam" id="PF01494">
    <property type="entry name" value="FAD_binding_3"/>
    <property type="match status" value="1"/>
</dbReference>
<comment type="caution">
    <text evidence="6">The sequence shown here is derived from an EMBL/GenBank/DDBJ whole genome shotgun (WGS) entry which is preliminary data.</text>
</comment>
<evidence type="ECO:0000259" key="5">
    <source>
        <dbReference type="Pfam" id="PF01494"/>
    </source>
</evidence>
<protein>
    <submittedName>
        <fullName evidence="6">FAD-binding monooxygenase</fullName>
    </submittedName>
</protein>
<keyword evidence="6" id="KW-0503">Monooxygenase</keyword>
<evidence type="ECO:0000313" key="6">
    <source>
        <dbReference type="EMBL" id="TNM42776.1"/>
    </source>
</evidence>
<accession>A0A5C4W5A3</accession>
<keyword evidence="7" id="KW-1185">Reference proteome</keyword>
<evidence type="ECO:0000256" key="2">
    <source>
        <dbReference type="ARBA" id="ARBA00022630"/>
    </source>
</evidence>
<keyword evidence="2" id="KW-0285">Flavoprotein</keyword>
<dbReference type="PRINTS" id="PR00420">
    <property type="entry name" value="RNGMNOXGNASE"/>
</dbReference>
<keyword evidence="3" id="KW-0274">FAD</keyword>
<dbReference type="PANTHER" id="PTHR46496">
    <property type="match status" value="1"/>
</dbReference>
<evidence type="ECO:0000256" key="1">
    <source>
        <dbReference type="ARBA" id="ARBA00001974"/>
    </source>
</evidence>
<dbReference type="InterPro" id="IPR036188">
    <property type="entry name" value="FAD/NAD-bd_sf"/>
</dbReference>
<reference evidence="6 7" key="1">
    <citation type="journal article" date="2016" name="Int. J. Syst. Evol. Microbiol.">
        <title>Nocardioides albidus sp. nov., an actinobacterium isolated from garden soil.</title>
        <authorList>
            <person name="Singh H."/>
            <person name="Du J."/>
            <person name="Trinh H."/>
            <person name="Won K."/>
            <person name="Yang J.E."/>
            <person name="Yin C."/>
            <person name="Kook M."/>
            <person name="Yi T.H."/>
        </authorList>
    </citation>
    <scope>NUCLEOTIDE SEQUENCE [LARGE SCALE GENOMIC DNA]</scope>
    <source>
        <strain evidence="6 7">CCTCC AB 2015297</strain>
    </source>
</reference>